<dbReference type="PANTHER" id="PTHR30231:SF4">
    <property type="entry name" value="PROTEIN NEN2"/>
    <property type="match status" value="1"/>
</dbReference>
<name>A0A9W6D113_9MICO</name>
<evidence type="ECO:0000256" key="2">
    <source>
        <dbReference type="ARBA" id="ARBA00022801"/>
    </source>
</evidence>
<proteinExistence type="predicted"/>
<dbReference type="PANTHER" id="PTHR30231">
    <property type="entry name" value="DNA POLYMERASE III SUBUNIT EPSILON"/>
    <property type="match status" value="1"/>
</dbReference>
<feature type="domain" description="Exonuclease" evidence="4">
    <location>
        <begin position="11"/>
        <end position="187"/>
    </location>
</feature>
<evidence type="ECO:0000313" key="5">
    <source>
        <dbReference type="EMBL" id="GLI28899.1"/>
    </source>
</evidence>
<evidence type="ECO:0000256" key="1">
    <source>
        <dbReference type="ARBA" id="ARBA00022722"/>
    </source>
</evidence>
<dbReference type="InterPro" id="IPR012337">
    <property type="entry name" value="RNaseH-like_sf"/>
</dbReference>
<dbReference type="CDD" id="cd06127">
    <property type="entry name" value="DEDDh"/>
    <property type="match status" value="1"/>
</dbReference>
<dbReference type="NCBIfam" id="NF005927">
    <property type="entry name" value="PRK07942.1"/>
    <property type="match status" value="1"/>
</dbReference>
<sequence>MDTLRRTWTDRLAVFDLETTGVDPETCRIVTAHLGVLDGDGTVIGAHDWLLDPGVEIPAEAAAIHGITTARARAEGMRAHEGVAQLVDAVAHLLSTGVPLVAYNAAYDLTVLDREARRYAVPPLHSPAPVIDPYVIDKALDRYRRGKRTLSVTAAHYGVGLDAAHEASADAIAAGRVALALAGAFPELLDAEPAELHARQVGWARDQAENYQAWRRANGSPEFTTSGAWPLR</sequence>
<organism evidence="5 6">
    <name type="scientific">Agromyces rhizosphaerae</name>
    <dbReference type="NCBI Taxonomy" id="88374"/>
    <lineage>
        <taxon>Bacteria</taxon>
        <taxon>Bacillati</taxon>
        <taxon>Actinomycetota</taxon>
        <taxon>Actinomycetes</taxon>
        <taxon>Micrococcales</taxon>
        <taxon>Microbacteriaceae</taxon>
        <taxon>Agromyces</taxon>
    </lineage>
</organism>
<evidence type="ECO:0000313" key="6">
    <source>
        <dbReference type="Proteomes" id="UP001144396"/>
    </source>
</evidence>
<dbReference type="AlphaFoldDB" id="A0A9W6D113"/>
<dbReference type="GO" id="GO:0008408">
    <property type="term" value="F:3'-5' exonuclease activity"/>
    <property type="evidence" value="ECO:0007669"/>
    <property type="project" value="TreeGrafter"/>
</dbReference>
<comment type="caution">
    <text evidence="5">The sequence shown here is derived from an EMBL/GenBank/DDBJ whole genome shotgun (WGS) entry which is preliminary data.</text>
</comment>
<dbReference type="SUPFAM" id="SSF53098">
    <property type="entry name" value="Ribonuclease H-like"/>
    <property type="match status" value="1"/>
</dbReference>
<dbReference type="SMART" id="SM00479">
    <property type="entry name" value="EXOIII"/>
    <property type="match status" value="1"/>
</dbReference>
<keyword evidence="6" id="KW-1185">Reference proteome</keyword>
<dbReference type="EMBL" id="BSDP01000001">
    <property type="protein sequence ID" value="GLI28899.1"/>
    <property type="molecule type" value="Genomic_DNA"/>
</dbReference>
<keyword evidence="3 5" id="KW-0269">Exonuclease</keyword>
<gene>
    <name evidence="5" type="ORF">ARHIZOSPH14_31410</name>
</gene>
<dbReference type="InterPro" id="IPR013520">
    <property type="entry name" value="Ribonucl_H"/>
</dbReference>
<dbReference type="InterPro" id="IPR036397">
    <property type="entry name" value="RNaseH_sf"/>
</dbReference>
<dbReference type="GO" id="GO:0003676">
    <property type="term" value="F:nucleic acid binding"/>
    <property type="evidence" value="ECO:0007669"/>
    <property type="project" value="InterPro"/>
</dbReference>
<evidence type="ECO:0000256" key="3">
    <source>
        <dbReference type="ARBA" id="ARBA00022839"/>
    </source>
</evidence>
<dbReference type="Pfam" id="PF00929">
    <property type="entry name" value="RNase_T"/>
    <property type="match status" value="1"/>
</dbReference>
<protein>
    <submittedName>
        <fullName evidence="5">3'-5' exonuclease</fullName>
    </submittedName>
</protein>
<dbReference type="Proteomes" id="UP001144396">
    <property type="component" value="Unassembled WGS sequence"/>
</dbReference>
<dbReference type="Gene3D" id="3.30.420.10">
    <property type="entry name" value="Ribonuclease H-like superfamily/Ribonuclease H"/>
    <property type="match status" value="1"/>
</dbReference>
<dbReference type="RefSeq" id="WP_373878334.1">
    <property type="nucleotide sequence ID" value="NZ_BSDP01000001.1"/>
</dbReference>
<dbReference type="GO" id="GO:0005829">
    <property type="term" value="C:cytosol"/>
    <property type="evidence" value="ECO:0007669"/>
    <property type="project" value="TreeGrafter"/>
</dbReference>
<keyword evidence="1" id="KW-0540">Nuclease</keyword>
<reference evidence="5" key="1">
    <citation type="submission" date="2022-12" db="EMBL/GenBank/DDBJ databases">
        <title>Reference genome sequencing for broad-spectrum identification of bacterial and archaeal isolates by mass spectrometry.</title>
        <authorList>
            <person name="Sekiguchi Y."/>
            <person name="Tourlousse D.M."/>
        </authorList>
    </citation>
    <scope>NUCLEOTIDE SEQUENCE</scope>
    <source>
        <strain evidence="5">14</strain>
    </source>
</reference>
<evidence type="ECO:0000259" key="4">
    <source>
        <dbReference type="SMART" id="SM00479"/>
    </source>
</evidence>
<keyword evidence="2" id="KW-0378">Hydrolase</keyword>
<accession>A0A9W6D113</accession>